<organism evidence="3 4">
    <name type="scientific">Rathayibacter caricis DSM 15933</name>
    <dbReference type="NCBI Taxonomy" id="1328867"/>
    <lineage>
        <taxon>Bacteria</taxon>
        <taxon>Bacillati</taxon>
        <taxon>Actinomycetota</taxon>
        <taxon>Actinomycetes</taxon>
        <taxon>Micrococcales</taxon>
        <taxon>Microbacteriaceae</taxon>
        <taxon>Rathayibacter</taxon>
    </lineage>
</organism>
<evidence type="ECO:0000256" key="2">
    <source>
        <dbReference type="SAM" id="Phobius"/>
    </source>
</evidence>
<reference evidence="3 4" key="1">
    <citation type="submission" date="2018-03" db="EMBL/GenBank/DDBJ databases">
        <title>Bacteriophage NCPPB3778 and a type I-E CRISPR drive the evolution of the US Biological Select Agent, Rathayibacter toxicus.</title>
        <authorList>
            <person name="Davis E.W.II."/>
            <person name="Tabima J.F."/>
            <person name="Weisberg A.J."/>
            <person name="Dantas Lopes L."/>
            <person name="Wiseman M.S."/>
            <person name="Wiseman M.S."/>
            <person name="Pupko T."/>
            <person name="Belcher M.S."/>
            <person name="Sechler A.J."/>
            <person name="Tancos M.A."/>
            <person name="Schroeder B.K."/>
            <person name="Murray T.D."/>
            <person name="Luster D.G."/>
            <person name="Schneider W.L."/>
            <person name="Rogers E."/>
            <person name="Andreote F.D."/>
            <person name="Grunwald N.J."/>
            <person name="Putnam M.L."/>
            <person name="Chang J.H."/>
        </authorList>
    </citation>
    <scope>NUCLEOTIDE SEQUENCE [LARGE SCALE GENOMIC DNA]</scope>
    <source>
        <strain evidence="3 4">DSM 15933</strain>
    </source>
</reference>
<dbReference type="Proteomes" id="UP000241085">
    <property type="component" value="Unassembled WGS sequence"/>
</dbReference>
<dbReference type="RefSeq" id="WP_107573643.1">
    <property type="nucleotide sequence ID" value="NZ_PZPL01000001.1"/>
</dbReference>
<dbReference type="AlphaFoldDB" id="A0A2T4UQN7"/>
<accession>A0A2T4UQN7</accession>
<sequence length="86" mass="8689">MSIATAPVSTAEVGPAPGPSAVPAVRMPTAVATTVSQHRLRRIATAPLRGALSVVFVASVVAGTLFQGVGYLSNVGLRALDEPHSL</sequence>
<keyword evidence="2" id="KW-0812">Transmembrane</keyword>
<feature type="compositionally biased region" description="Low complexity" evidence="1">
    <location>
        <begin position="11"/>
        <end position="22"/>
    </location>
</feature>
<proteinExistence type="predicted"/>
<feature type="transmembrane region" description="Helical" evidence="2">
    <location>
        <begin position="51"/>
        <end position="72"/>
    </location>
</feature>
<evidence type="ECO:0000313" key="3">
    <source>
        <dbReference type="EMBL" id="PTL71827.1"/>
    </source>
</evidence>
<keyword evidence="2" id="KW-0472">Membrane</keyword>
<keyword evidence="2" id="KW-1133">Transmembrane helix</keyword>
<keyword evidence="4" id="KW-1185">Reference proteome</keyword>
<protein>
    <submittedName>
        <fullName evidence="3">Uncharacterized protein</fullName>
    </submittedName>
</protein>
<dbReference type="EMBL" id="PZPL01000001">
    <property type="protein sequence ID" value="PTL71827.1"/>
    <property type="molecule type" value="Genomic_DNA"/>
</dbReference>
<feature type="region of interest" description="Disordered" evidence="1">
    <location>
        <begin position="1"/>
        <end position="22"/>
    </location>
</feature>
<gene>
    <name evidence="3" type="ORF">C1I63_02510</name>
</gene>
<evidence type="ECO:0000256" key="1">
    <source>
        <dbReference type="SAM" id="MobiDB-lite"/>
    </source>
</evidence>
<name>A0A2T4UQN7_9MICO</name>
<evidence type="ECO:0000313" key="4">
    <source>
        <dbReference type="Proteomes" id="UP000241085"/>
    </source>
</evidence>
<comment type="caution">
    <text evidence="3">The sequence shown here is derived from an EMBL/GenBank/DDBJ whole genome shotgun (WGS) entry which is preliminary data.</text>
</comment>